<gene>
    <name evidence="3" type="ORF">HG535_0C03040</name>
</gene>
<feature type="transmembrane region" description="Helical" evidence="2">
    <location>
        <begin position="174"/>
        <end position="200"/>
    </location>
</feature>
<accession>A0A7H9B2G3</accession>
<keyword evidence="2" id="KW-0472">Membrane</keyword>
<keyword evidence="2" id="KW-1133">Transmembrane helix</keyword>
<dbReference type="AlphaFoldDB" id="A0A7H9B2G3"/>
<organism evidence="3 4">
    <name type="scientific">Zygotorulaspora mrakii</name>
    <name type="common">Zygosaccharomyces mrakii</name>
    <dbReference type="NCBI Taxonomy" id="42260"/>
    <lineage>
        <taxon>Eukaryota</taxon>
        <taxon>Fungi</taxon>
        <taxon>Dikarya</taxon>
        <taxon>Ascomycota</taxon>
        <taxon>Saccharomycotina</taxon>
        <taxon>Saccharomycetes</taxon>
        <taxon>Saccharomycetales</taxon>
        <taxon>Saccharomycetaceae</taxon>
        <taxon>Zygotorulaspora</taxon>
    </lineage>
</organism>
<evidence type="ECO:0000313" key="4">
    <source>
        <dbReference type="Proteomes" id="UP000509704"/>
    </source>
</evidence>
<evidence type="ECO:0000256" key="2">
    <source>
        <dbReference type="SAM" id="Phobius"/>
    </source>
</evidence>
<dbReference type="OrthoDB" id="272778at2759"/>
<feature type="transmembrane region" description="Helical" evidence="2">
    <location>
        <begin position="90"/>
        <end position="112"/>
    </location>
</feature>
<feature type="transmembrane region" description="Helical" evidence="2">
    <location>
        <begin position="52"/>
        <end position="78"/>
    </location>
</feature>
<dbReference type="KEGG" id="zmk:HG535_0C03040"/>
<dbReference type="RefSeq" id="XP_037143680.1">
    <property type="nucleotide sequence ID" value="XM_037287785.1"/>
</dbReference>
<name>A0A7H9B2G3_ZYGMR</name>
<dbReference type="EMBL" id="CP058606">
    <property type="protein sequence ID" value="QLG71952.1"/>
    <property type="molecule type" value="Genomic_DNA"/>
</dbReference>
<dbReference type="GeneID" id="59235649"/>
<dbReference type="Proteomes" id="UP000509704">
    <property type="component" value="Chromosome 3"/>
</dbReference>
<evidence type="ECO:0008006" key="5">
    <source>
        <dbReference type="Google" id="ProtNLM"/>
    </source>
</evidence>
<feature type="region of interest" description="Disordered" evidence="1">
    <location>
        <begin position="262"/>
        <end position="281"/>
    </location>
</feature>
<sequence>MSMEMPTGLFQFPVTKLCMISTGAVALAASVSNCKYLFIAKYDPFISQYHQYYRLAIFQLGCINETDVALIILIWYQFRSLERLMGSYKYLSILSLAFIYTTFSLAGLNILLNKLLPWKIWNSLSTGSLPLVLSMFHFFKEYTPEIYQFQVLLAQPWSKKANKKQHVWHLNDQFLVNTLIALLLLNQGLVGITCGFISWLCGVFIDKGLFPGIERWRLPLVKKFFTHDSHASRDVARDNYRESSDVGEEINAPIRRYDTAEAGNTNSDALPLDDENANDEPQRSLGVQFLDTFRR</sequence>
<evidence type="ECO:0000313" key="3">
    <source>
        <dbReference type="EMBL" id="QLG71952.1"/>
    </source>
</evidence>
<reference evidence="3 4" key="1">
    <citation type="submission" date="2020-07" db="EMBL/GenBank/DDBJ databases">
        <title>The yeast mating-type switching endonuclease HO is a domesticated member of an unorthodox homing genetic element family.</title>
        <authorList>
            <person name="Coughlan A.Y."/>
            <person name="Lombardi L."/>
            <person name="Braun-Galleani S."/>
            <person name="Martos A.R."/>
            <person name="Galeote V."/>
            <person name="Bigey F."/>
            <person name="Dequin S."/>
            <person name="Byrne K.P."/>
            <person name="Wolfe K.H."/>
        </authorList>
    </citation>
    <scope>NUCLEOTIDE SEQUENCE [LARGE SCALE GENOMIC DNA]</scope>
    <source>
        <strain evidence="3 4">NRRL Y-6702</strain>
    </source>
</reference>
<protein>
    <recommendedName>
        <fullName evidence="5">Peptidase S54 rhomboid domain-containing protein</fullName>
    </recommendedName>
</protein>
<keyword evidence="2" id="KW-0812">Transmembrane</keyword>
<evidence type="ECO:0000256" key="1">
    <source>
        <dbReference type="SAM" id="MobiDB-lite"/>
    </source>
</evidence>
<keyword evidence="4" id="KW-1185">Reference proteome</keyword>
<proteinExistence type="predicted"/>